<dbReference type="SUPFAM" id="SSF48179">
    <property type="entry name" value="6-phosphogluconate dehydrogenase C-terminal domain-like"/>
    <property type="match status" value="1"/>
</dbReference>
<dbReference type="Pfam" id="PF08546">
    <property type="entry name" value="ApbA_C"/>
    <property type="match status" value="1"/>
</dbReference>
<dbReference type="NCBIfam" id="TIGR00745">
    <property type="entry name" value="apbA_panE"/>
    <property type="match status" value="1"/>
</dbReference>
<dbReference type="AlphaFoldDB" id="A0A067T719"/>
<protein>
    <recommendedName>
        <fullName evidence="2">2-dehydropantoate 2-reductase</fullName>
        <ecNumber evidence="2">1.1.1.169</ecNumber>
    </recommendedName>
    <alternativeName>
        <fullName evidence="5">Ketopantoate reductase</fullName>
    </alternativeName>
</protein>
<dbReference type="Pfam" id="PF02558">
    <property type="entry name" value="ApbA"/>
    <property type="match status" value="1"/>
</dbReference>
<dbReference type="GO" id="GO:0005739">
    <property type="term" value="C:mitochondrion"/>
    <property type="evidence" value="ECO:0007669"/>
    <property type="project" value="TreeGrafter"/>
</dbReference>
<dbReference type="InterPro" id="IPR036291">
    <property type="entry name" value="NAD(P)-bd_dom_sf"/>
</dbReference>
<dbReference type="OrthoDB" id="73846at2759"/>
<dbReference type="InterPro" id="IPR003710">
    <property type="entry name" value="ApbA"/>
</dbReference>
<evidence type="ECO:0000256" key="1">
    <source>
        <dbReference type="ARBA" id="ARBA00007870"/>
    </source>
</evidence>
<keyword evidence="9" id="KW-1185">Reference proteome</keyword>
<dbReference type="Gene3D" id="3.40.50.720">
    <property type="entry name" value="NAD(P)-binding Rossmann-like Domain"/>
    <property type="match status" value="1"/>
</dbReference>
<evidence type="ECO:0000256" key="3">
    <source>
        <dbReference type="ARBA" id="ARBA00022857"/>
    </source>
</evidence>
<dbReference type="PANTHER" id="PTHR43765">
    <property type="entry name" value="2-DEHYDROPANTOATE 2-REDUCTASE-RELATED"/>
    <property type="match status" value="1"/>
</dbReference>
<gene>
    <name evidence="8" type="ORF">GALMADRAFT_94095</name>
</gene>
<sequence>MHLHILGLGPVGCLLAHNLRQILPPTHSISLIHKSGKERLLFLRRGNIALERAGAVTYSSDEFSHEVFNTSTAPHDKSTPSTTPIDSVFVALKAQYTLGAIKHLAPRLSPSSTIVLMQNGMGVYEQLLSEVFRNPTQRPHFILASNTHGAFTSNPYHVVHAGIGAIEFGIAPDSSGRDYEAGLDDSSVGPEERRLRISDICLPSDVDFSRFKTLRETTAALLLAKSLNVSWLPFSHLQMAMRRKLVVNAVINPLTAILSCRNGDLFQHEAARNIVMQVCREASAVYDAQIRLEVDAWLKELELHRVDTQKIQMPSFPETLTSKSLEEEVVRVAELTKGNISSMLQDVRRGRETEIEFINGYLENLGREHGIETPAITMLRNLVELKYFMPLDLMI</sequence>
<dbReference type="GO" id="GO:0015940">
    <property type="term" value="P:pantothenate biosynthetic process"/>
    <property type="evidence" value="ECO:0007669"/>
    <property type="project" value="InterPro"/>
</dbReference>
<evidence type="ECO:0000256" key="4">
    <source>
        <dbReference type="ARBA" id="ARBA00023002"/>
    </source>
</evidence>
<dbReference type="PANTHER" id="PTHR43765:SF2">
    <property type="entry name" value="2-DEHYDROPANTOATE 2-REDUCTASE"/>
    <property type="match status" value="1"/>
</dbReference>
<dbReference type="InterPro" id="IPR008927">
    <property type="entry name" value="6-PGluconate_DH-like_C_sf"/>
</dbReference>
<dbReference type="InterPro" id="IPR050838">
    <property type="entry name" value="Ketopantoate_reductase"/>
</dbReference>
<dbReference type="Gene3D" id="1.10.1040.10">
    <property type="entry name" value="N-(1-d-carboxylethyl)-l-norvaline Dehydrogenase, domain 2"/>
    <property type="match status" value="1"/>
</dbReference>
<dbReference type="InterPro" id="IPR013752">
    <property type="entry name" value="KPA_reductase"/>
</dbReference>
<dbReference type="GO" id="GO:0008677">
    <property type="term" value="F:2-dehydropantoate 2-reductase activity"/>
    <property type="evidence" value="ECO:0007669"/>
    <property type="project" value="UniProtKB-EC"/>
</dbReference>
<organism evidence="8 9">
    <name type="scientific">Galerina marginata (strain CBS 339.88)</name>
    <dbReference type="NCBI Taxonomy" id="685588"/>
    <lineage>
        <taxon>Eukaryota</taxon>
        <taxon>Fungi</taxon>
        <taxon>Dikarya</taxon>
        <taxon>Basidiomycota</taxon>
        <taxon>Agaricomycotina</taxon>
        <taxon>Agaricomycetes</taxon>
        <taxon>Agaricomycetidae</taxon>
        <taxon>Agaricales</taxon>
        <taxon>Agaricineae</taxon>
        <taxon>Strophariaceae</taxon>
        <taxon>Galerina</taxon>
    </lineage>
</organism>
<feature type="domain" description="Ketopantoate reductase C-terminal" evidence="7">
    <location>
        <begin position="239"/>
        <end position="385"/>
    </location>
</feature>
<dbReference type="SUPFAM" id="SSF51735">
    <property type="entry name" value="NAD(P)-binding Rossmann-fold domains"/>
    <property type="match status" value="1"/>
</dbReference>
<evidence type="ECO:0000256" key="2">
    <source>
        <dbReference type="ARBA" id="ARBA00013014"/>
    </source>
</evidence>
<dbReference type="EC" id="1.1.1.169" evidence="2"/>
<dbReference type="GO" id="GO:0050661">
    <property type="term" value="F:NADP binding"/>
    <property type="evidence" value="ECO:0007669"/>
    <property type="project" value="TreeGrafter"/>
</dbReference>
<dbReference type="HOGENOM" id="CLU_031468_10_3_1"/>
<reference evidence="9" key="1">
    <citation type="journal article" date="2014" name="Proc. Natl. Acad. Sci. U.S.A.">
        <title>Extensive sampling of basidiomycete genomes demonstrates inadequacy of the white-rot/brown-rot paradigm for wood decay fungi.</title>
        <authorList>
            <person name="Riley R."/>
            <person name="Salamov A.A."/>
            <person name="Brown D.W."/>
            <person name="Nagy L.G."/>
            <person name="Floudas D."/>
            <person name="Held B.W."/>
            <person name="Levasseur A."/>
            <person name="Lombard V."/>
            <person name="Morin E."/>
            <person name="Otillar R."/>
            <person name="Lindquist E.A."/>
            <person name="Sun H."/>
            <person name="LaButti K.M."/>
            <person name="Schmutz J."/>
            <person name="Jabbour D."/>
            <person name="Luo H."/>
            <person name="Baker S.E."/>
            <person name="Pisabarro A.G."/>
            <person name="Walton J.D."/>
            <person name="Blanchette R.A."/>
            <person name="Henrissat B."/>
            <person name="Martin F."/>
            <person name="Cullen D."/>
            <person name="Hibbett D.S."/>
            <person name="Grigoriev I.V."/>
        </authorList>
    </citation>
    <scope>NUCLEOTIDE SEQUENCE [LARGE SCALE GENOMIC DNA]</scope>
    <source>
        <strain evidence="9">CBS 339.88</strain>
    </source>
</reference>
<dbReference type="Proteomes" id="UP000027222">
    <property type="component" value="Unassembled WGS sequence"/>
</dbReference>
<dbReference type="InterPro" id="IPR013332">
    <property type="entry name" value="KPR_N"/>
</dbReference>
<proteinExistence type="inferred from homology"/>
<name>A0A067T719_GALM3</name>
<evidence type="ECO:0000313" key="9">
    <source>
        <dbReference type="Proteomes" id="UP000027222"/>
    </source>
</evidence>
<keyword evidence="3" id="KW-0521">NADP</keyword>
<feature type="domain" description="Ketopantoate reductase N-terminal" evidence="6">
    <location>
        <begin position="4"/>
        <end position="171"/>
    </location>
</feature>
<dbReference type="EMBL" id="KL142374">
    <property type="protein sequence ID" value="KDR78921.1"/>
    <property type="molecule type" value="Genomic_DNA"/>
</dbReference>
<evidence type="ECO:0000256" key="5">
    <source>
        <dbReference type="ARBA" id="ARBA00032024"/>
    </source>
</evidence>
<evidence type="ECO:0000313" key="8">
    <source>
        <dbReference type="EMBL" id="KDR78921.1"/>
    </source>
</evidence>
<keyword evidence="4" id="KW-0560">Oxidoreductase</keyword>
<evidence type="ECO:0000259" key="7">
    <source>
        <dbReference type="Pfam" id="PF08546"/>
    </source>
</evidence>
<dbReference type="STRING" id="685588.A0A067T719"/>
<comment type="similarity">
    <text evidence="1">Belongs to the ketopantoate reductase family.</text>
</comment>
<dbReference type="InterPro" id="IPR013328">
    <property type="entry name" value="6PGD_dom2"/>
</dbReference>
<accession>A0A067T719</accession>
<evidence type="ECO:0000259" key="6">
    <source>
        <dbReference type="Pfam" id="PF02558"/>
    </source>
</evidence>